<organism evidence="9 10">
    <name type="scientific">Pseudonocardia charpentierae</name>
    <dbReference type="NCBI Taxonomy" id="3075545"/>
    <lineage>
        <taxon>Bacteria</taxon>
        <taxon>Bacillati</taxon>
        <taxon>Actinomycetota</taxon>
        <taxon>Actinomycetes</taxon>
        <taxon>Pseudonocardiales</taxon>
        <taxon>Pseudonocardiaceae</taxon>
        <taxon>Pseudonocardia</taxon>
    </lineage>
</organism>
<evidence type="ECO:0000313" key="10">
    <source>
        <dbReference type="Proteomes" id="UP001183202"/>
    </source>
</evidence>
<keyword evidence="3" id="KW-0479">Metal-binding</keyword>
<dbReference type="InterPro" id="IPR036380">
    <property type="entry name" value="Isochorismatase-like_sf"/>
</dbReference>
<comment type="similarity">
    <text evidence="1">Belongs to the isochorismatase family.</text>
</comment>
<evidence type="ECO:0000256" key="7">
    <source>
        <dbReference type="ARBA" id="ARBA00043224"/>
    </source>
</evidence>
<sequence length="182" mass="19401">MRALILVDVQNDFCEGGSLPVTGGAAVAGAISQWLRSTPYDRVVATRDHHIEPGAHFSADPDFVDTWPVHCRAGTAGASFHPDLDVAPIEAVFDKGSFAAAYSGFEGNEPRGTVLRDWLRDRDVTEVHIAGIATDHCVRATALSAVEEGFATTVLLHLCAGVLPETSRTAVEEMRQAGVTFA</sequence>
<dbReference type="InterPro" id="IPR052347">
    <property type="entry name" value="Isochorismatase_Nicotinamidase"/>
</dbReference>
<evidence type="ECO:0000256" key="1">
    <source>
        <dbReference type="ARBA" id="ARBA00006336"/>
    </source>
</evidence>
<dbReference type="Gene3D" id="3.40.50.850">
    <property type="entry name" value="Isochorismatase-like"/>
    <property type="match status" value="1"/>
</dbReference>
<accession>A0ABU2NDU5</accession>
<evidence type="ECO:0000259" key="8">
    <source>
        <dbReference type="Pfam" id="PF00857"/>
    </source>
</evidence>
<name>A0ABU2NDU5_9PSEU</name>
<keyword evidence="2" id="KW-0662">Pyridine nucleotide biosynthesis</keyword>
<comment type="pathway">
    <text evidence="5">Cofactor biosynthesis; nicotinate biosynthesis; nicotinate from nicotinamide: step 1/1.</text>
</comment>
<dbReference type="Proteomes" id="UP001183202">
    <property type="component" value="Unassembled WGS sequence"/>
</dbReference>
<dbReference type="Pfam" id="PF00857">
    <property type="entry name" value="Isochorismatase"/>
    <property type="match status" value="1"/>
</dbReference>
<dbReference type="InterPro" id="IPR000868">
    <property type="entry name" value="Isochorismatase-like_dom"/>
</dbReference>
<evidence type="ECO:0000256" key="6">
    <source>
        <dbReference type="ARBA" id="ARBA00039017"/>
    </source>
</evidence>
<dbReference type="EC" id="3.5.1.19" evidence="6"/>
<dbReference type="EMBL" id="JAVREJ010000016">
    <property type="protein sequence ID" value="MDT0352039.1"/>
    <property type="molecule type" value="Genomic_DNA"/>
</dbReference>
<evidence type="ECO:0000256" key="2">
    <source>
        <dbReference type="ARBA" id="ARBA00022642"/>
    </source>
</evidence>
<dbReference type="CDD" id="cd01011">
    <property type="entry name" value="nicotinamidase"/>
    <property type="match status" value="1"/>
</dbReference>
<protein>
    <recommendedName>
        <fullName evidence="6">nicotinamidase</fullName>
        <ecNumber evidence="6">3.5.1.19</ecNumber>
    </recommendedName>
    <alternativeName>
        <fullName evidence="7">Nicotinamide deamidase</fullName>
    </alternativeName>
</protein>
<dbReference type="RefSeq" id="WP_311558546.1">
    <property type="nucleotide sequence ID" value="NZ_JAVREJ010000016.1"/>
</dbReference>
<keyword evidence="4" id="KW-0378">Hydrolase</keyword>
<feature type="domain" description="Isochorismatase-like" evidence="8">
    <location>
        <begin position="3"/>
        <end position="180"/>
    </location>
</feature>
<reference evidence="10" key="1">
    <citation type="submission" date="2023-07" db="EMBL/GenBank/DDBJ databases">
        <title>30 novel species of actinomycetes from the DSMZ collection.</title>
        <authorList>
            <person name="Nouioui I."/>
        </authorList>
    </citation>
    <scope>NUCLEOTIDE SEQUENCE [LARGE SCALE GENOMIC DNA]</scope>
    <source>
        <strain evidence="10">DSM 45834</strain>
    </source>
</reference>
<comment type="caution">
    <text evidence="9">The sequence shown here is derived from an EMBL/GenBank/DDBJ whole genome shotgun (WGS) entry which is preliminary data.</text>
</comment>
<evidence type="ECO:0000256" key="5">
    <source>
        <dbReference type="ARBA" id="ARBA00037900"/>
    </source>
</evidence>
<dbReference type="PANTHER" id="PTHR11080">
    <property type="entry name" value="PYRAZINAMIDASE/NICOTINAMIDASE"/>
    <property type="match status" value="1"/>
</dbReference>
<proteinExistence type="inferred from homology"/>
<evidence type="ECO:0000313" key="9">
    <source>
        <dbReference type="EMBL" id="MDT0352039.1"/>
    </source>
</evidence>
<evidence type="ECO:0000256" key="4">
    <source>
        <dbReference type="ARBA" id="ARBA00022801"/>
    </source>
</evidence>
<gene>
    <name evidence="9" type="ORF">RM445_21140</name>
</gene>
<evidence type="ECO:0000256" key="3">
    <source>
        <dbReference type="ARBA" id="ARBA00022723"/>
    </source>
</evidence>
<dbReference type="SUPFAM" id="SSF52499">
    <property type="entry name" value="Isochorismatase-like hydrolases"/>
    <property type="match status" value="1"/>
</dbReference>
<dbReference type="PANTHER" id="PTHR11080:SF2">
    <property type="entry name" value="LD05707P"/>
    <property type="match status" value="1"/>
</dbReference>
<keyword evidence="10" id="KW-1185">Reference proteome</keyword>